<dbReference type="InterPro" id="IPR025158">
    <property type="entry name" value="Mg_chelat-rel_C"/>
</dbReference>
<dbReference type="Pfam" id="PF13335">
    <property type="entry name" value="Mg_chelatase_C"/>
    <property type="match status" value="1"/>
</dbReference>
<dbReference type="GO" id="GO:0005524">
    <property type="term" value="F:ATP binding"/>
    <property type="evidence" value="ECO:0007669"/>
    <property type="project" value="UniProtKB-KW"/>
</dbReference>
<organism evidence="5 6">
    <name type="scientific">Oceanicella actignis</name>
    <dbReference type="NCBI Taxonomy" id="1189325"/>
    <lineage>
        <taxon>Bacteria</taxon>
        <taxon>Pseudomonadati</taxon>
        <taxon>Pseudomonadota</taxon>
        <taxon>Alphaproteobacteria</taxon>
        <taxon>Rhodobacterales</taxon>
        <taxon>Paracoccaceae</taxon>
        <taxon>Oceanicella</taxon>
    </lineage>
</organism>
<dbReference type="NCBIfam" id="TIGR00368">
    <property type="entry name" value="YifB family Mg chelatase-like AAA ATPase"/>
    <property type="match status" value="1"/>
</dbReference>
<dbReference type="PRINTS" id="PR01657">
    <property type="entry name" value="MCMFAMILY"/>
</dbReference>
<dbReference type="GO" id="GO:0003677">
    <property type="term" value="F:DNA binding"/>
    <property type="evidence" value="ECO:0007669"/>
    <property type="project" value="InterPro"/>
</dbReference>
<dbReference type="Pfam" id="PF01078">
    <property type="entry name" value="Mg_chelatase"/>
    <property type="match status" value="1"/>
</dbReference>
<dbReference type="InterPro" id="IPR004482">
    <property type="entry name" value="Mg_chelat-rel"/>
</dbReference>
<dbReference type="Gene3D" id="3.40.50.300">
    <property type="entry name" value="P-loop containing nucleotide triphosphate hydrolases"/>
    <property type="match status" value="1"/>
</dbReference>
<dbReference type="Proteomes" id="UP000184066">
    <property type="component" value="Unassembled WGS sequence"/>
</dbReference>
<accession>A0A1M7T6H3</accession>
<feature type="domain" description="AAA+ ATPase" evidence="4">
    <location>
        <begin position="213"/>
        <end position="395"/>
    </location>
</feature>
<dbReference type="InterPro" id="IPR003593">
    <property type="entry name" value="AAA+_ATPase"/>
</dbReference>
<dbReference type="InterPro" id="IPR027417">
    <property type="entry name" value="P-loop_NTPase"/>
</dbReference>
<evidence type="ECO:0000313" key="5">
    <source>
        <dbReference type="EMBL" id="SHN66306.1"/>
    </source>
</evidence>
<evidence type="ECO:0000259" key="4">
    <source>
        <dbReference type="SMART" id="SM00382"/>
    </source>
</evidence>
<evidence type="ECO:0000256" key="2">
    <source>
        <dbReference type="ARBA" id="ARBA00022741"/>
    </source>
</evidence>
<protein>
    <submittedName>
        <fullName evidence="5">Magnesium chelatase family protein</fullName>
    </submittedName>
</protein>
<keyword evidence="3" id="KW-0067">ATP-binding</keyword>
<dbReference type="InterPro" id="IPR000523">
    <property type="entry name" value="Mg_chelatse_chII-like_cat_dom"/>
</dbReference>
<dbReference type="PANTHER" id="PTHR32039:SF7">
    <property type="entry name" value="COMPETENCE PROTEIN COMM"/>
    <property type="match status" value="1"/>
</dbReference>
<dbReference type="Pfam" id="PF13541">
    <property type="entry name" value="ChlI"/>
    <property type="match status" value="1"/>
</dbReference>
<evidence type="ECO:0000313" key="6">
    <source>
        <dbReference type="Proteomes" id="UP000184066"/>
    </source>
</evidence>
<reference evidence="5 6" key="1">
    <citation type="submission" date="2016-12" db="EMBL/GenBank/DDBJ databases">
        <authorList>
            <person name="Song W.-J."/>
            <person name="Kurnit D.M."/>
        </authorList>
    </citation>
    <scope>NUCLEOTIDE SEQUENCE [LARGE SCALE GENOMIC DNA]</scope>
    <source>
        <strain evidence="5 6">CGMCC 1.10808</strain>
    </source>
</reference>
<gene>
    <name evidence="5" type="ORF">SAMN05216200_104245</name>
</gene>
<keyword evidence="6" id="KW-1185">Reference proteome</keyword>
<name>A0A1M7T6H3_9RHOB</name>
<dbReference type="InterPro" id="IPR020568">
    <property type="entry name" value="Ribosomal_Su5_D2-typ_SF"/>
</dbReference>
<dbReference type="EMBL" id="FRDL01000004">
    <property type="protein sequence ID" value="SHN66306.1"/>
    <property type="molecule type" value="Genomic_DNA"/>
</dbReference>
<dbReference type="SUPFAM" id="SSF54211">
    <property type="entry name" value="Ribosomal protein S5 domain 2-like"/>
    <property type="match status" value="1"/>
</dbReference>
<sequence>MTPSMTQSCHSVAFVGIEARPIRVECMMTPGVPSFSVVGLPDKAVAESRERVRAALASLGVSIPPRKIVVNLSPADLPKKGAHYDLPIAICIMAGLGVLPPDPALRVTAIGELGLDGAIRPVTGALPAALAAAQADMPLVCPAENGPEAALVGAAEILAPASLLALVNHYNGKRPLPRPSPAAPDNGPETIRDLADVKGQERARRALELAAAGGHNLLLIGPPGVGKSMLAERLPGILPPLTPEEALETTMIRSVAGLLERGAPVRRRPFCAPHHSASMAALAGGGRDAAPGQVSLAHNGVLFLDELPEFSRPALESLRQPLESGVAAIARANAHVTYPASVQLVAAMNPCRCGQLADPSRACNRAPKCGQDYRRRISGPLLDRIDLHVETPAQPASELARLPQGEPSAAVAARVARARERQAARWREAGVAARVNARVDGAVIEKTVRLSEQARALLIRAADRLGLSARGWTRVLRVALTAADLDGAEQVGRAHVAEAVSYRMPAV</sequence>
<dbReference type="PANTHER" id="PTHR32039">
    <property type="entry name" value="MAGNESIUM-CHELATASE SUBUNIT CHLI"/>
    <property type="match status" value="1"/>
</dbReference>
<dbReference type="InterPro" id="IPR014721">
    <property type="entry name" value="Ribsml_uS5_D2-typ_fold_subgr"/>
</dbReference>
<dbReference type="SUPFAM" id="SSF52540">
    <property type="entry name" value="P-loop containing nucleoside triphosphate hydrolases"/>
    <property type="match status" value="1"/>
</dbReference>
<dbReference type="InterPro" id="IPR045006">
    <property type="entry name" value="CHLI-like"/>
</dbReference>
<dbReference type="STRING" id="1189325.SAMN04488119_104245"/>
<evidence type="ECO:0000256" key="3">
    <source>
        <dbReference type="ARBA" id="ARBA00022840"/>
    </source>
</evidence>
<dbReference type="Gene3D" id="3.30.230.10">
    <property type="match status" value="1"/>
</dbReference>
<comment type="similarity">
    <text evidence="1">Belongs to the Mg-chelatase subunits D/I family. ComM subfamily.</text>
</comment>
<proteinExistence type="inferred from homology"/>
<dbReference type="AlphaFoldDB" id="A0A1M7T6H3"/>
<dbReference type="SMART" id="SM00382">
    <property type="entry name" value="AAA"/>
    <property type="match status" value="1"/>
</dbReference>
<evidence type="ECO:0000256" key="1">
    <source>
        <dbReference type="ARBA" id="ARBA00006354"/>
    </source>
</evidence>
<keyword evidence="2" id="KW-0547">Nucleotide-binding</keyword>
<dbReference type="InterPro" id="IPR001208">
    <property type="entry name" value="MCM_dom"/>
</dbReference>